<organism evidence="2 3">
    <name type="scientific">Mycolicibacterium rutilum</name>
    <name type="common">Mycobacterium rutilum</name>
    <dbReference type="NCBI Taxonomy" id="370526"/>
    <lineage>
        <taxon>Bacteria</taxon>
        <taxon>Bacillati</taxon>
        <taxon>Actinomycetota</taxon>
        <taxon>Actinomycetes</taxon>
        <taxon>Mycobacteriales</taxon>
        <taxon>Mycobacteriaceae</taxon>
        <taxon>Mycolicibacterium</taxon>
    </lineage>
</organism>
<gene>
    <name evidence="2" type="ORF">SAMN04489835_0906</name>
</gene>
<feature type="region of interest" description="Disordered" evidence="1">
    <location>
        <begin position="1"/>
        <end position="25"/>
    </location>
</feature>
<feature type="compositionally biased region" description="Basic and acidic residues" evidence="1">
    <location>
        <begin position="14"/>
        <end position="25"/>
    </location>
</feature>
<protein>
    <submittedName>
        <fullName evidence="2">Uncharacterized protein</fullName>
    </submittedName>
</protein>
<dbReference type="Proteomes" id="UP000182915">
    <property type="component" value="Chromosome I"/>
</dbReference>
<evidence type="ECO:0000256" key="1">
    <source>
        <dbReference type="SAM" id="MobiDB-lite"/>
    </source>
</evidence>
<proteinExistence type="predicted"/>
<dbReference type="AlphaFoldDB" id="A0A1H6IQV1"/>
<keyword evidence="3" id="KW-1185">Reference proteome</keyword>
<accession>A0A1H6IQV1</accession>
<evidence type="ECO:0000313" key="3">
    <source>
        <dbReference type="Proteomes" id="UP000182915"/>
    </source>
</evidence>
<evidence type="ECO:0000313" key="2">
    <source>
        <dbReference type="EMBL" id="SEH52143.1"/>
    </source>
</evidence>
<dbReference type="EMBL" id="LT629971">
    <property type="protein sequence ID" value="SEH52143.1"/>
    <property type="molecule type" value="Genomic_DNA"/>
</dbReference>
<name>A0A1H6IQV1_MYCRU</name>
<sequence length="348" mass="36766">MLAVGAAGCHHRRGGLDTRRPTDREGHPIFVDALRQIAQDRDPRLMPIVRRLAAPTRVAVHGRPGVGVRTVAKALGGAGVTVVSAGADVDVLVIAEAPKREDLAMVDASRRPAVVVLNKADLSGYGPGGPLAAAHHRAAHHRAVTGLPTVPMAALLADVALADDLLAALHTLVTEPADLSSTDGFVRCPHPVPSDVRARLLDALDRFGIAHAVLTLSRGATAADLVPHLRQLSNLDRVVDNLHAAAAPQRYERLRTAIADVHAIAAQSRDRRLADLLTTDDTVLAVMGAAVDVVEAAGAHVDRGDSPSAHLRRATHWRRYGRGPVTALHRACAADISRGSLRLLGRTR</sequence>
<reference evidence="3" key="1">
    <citation type="submission" date="2016-10" db="EMBL/GenBank/DDBJ databases">
        <authorList>
            <person name="Varghese N."/>
            <person name="Submissions S."/>
        </authorList>
    </citation>
    <scope>NUCLEOTIDE SEQUENCE [LARGE SCALE GENOMIC DNA]</scope>
    <source>
        <strain evidence="3">DSM 45405</strain>
    </source>
</reference>
<dbReference type="STRING" id="370526.SAMN04489835_0906"/>